<feature type="compositionally biased region" description="Basic and acidic residues" evidence="1">
    <location>
        <begin position="165"/>
        <end position="174"/>
    </location>
</feature>
<name>A0A9W6V0V3_9ACTN</name>
<feature type="region of interest" description="Disordered" evidence="1">
    <location>
        <begin position="1"/>
        <end position="36"/>
    </location>
</feature>
<evidence type="ECO:0000313" key="2">
    <source>
        <dbReference type="EMBL" id="GLW68240.1"/>
    </source>
</evidence>
<feature type="region of interest" description="Disordered" evidence="1">
    <location>
        <begin position="154"/>
        <end position="174"/>
    </location>
</feature>
<protein>
    <submittedName>
        <fullName evidence="2">Uncharacterized protein</fullName>
    </submittedName>
</protein>
<dbReference type="AlphaFoldDB" id="A0A9W6V0V3"/>
<comment type="caution">
    <text evidence="2">The sequence shown here is derived from an EMBL/GenBank/DDBJ whole genome shotgun (WGS) entry which is preliminary data.</text>
</comment>
<dbReference type="Proteomes" id="UP001165041">
    <property type="component" value="Unassembled WGS sequence"/>
</dbReference>
<evidence type="ECO:0000256" key="1">
    <source>
        <dbReference type="SAM" id="MobiDB-lite"/>
    </source>
</evidence>
<evidence type="ECO:0000313" key="3">
    <source>
        <dbReference type="Proteomes" id="UP001165041"/>
    </source>
</evidence>
<feature type="compositionally biased region" description="Gly residues" evidence="1">
    <location>
        <begin position="1"/>
        <end position="14"/>
    </location>
</feature>
<reference evidence="2" key="1">
    <citation type="submission" date="2023-02" db="EMBL/GenBank/DDBJ databases">
        <title>Kitasatospora phosalacinea NBRC 14627.</title>
        <authorList>
            <person name="Ichikawa N."/>
            <person name="Sato H."/>
            <person name="Tonouchi N."/>
        </authorList>
    </citation>
    <scope>NUCLEOTIDE SEQUENCE</scope>
    <source>
        <strain evidence="2">NBRC 14627</strain>
    </source>
</reference>
<organism evidence="2 3">
    <name type="scientific">Kitasatospora phosalacinea</name>
    <dbReference type="NCBI Taxonomy" id="2065"/>
    <lineage>
        <taxon>Bacteria</taxon>
        <taxon>Bacillati</taxon>
        <taxon>Actinomycetota</taxon>
        <taxon>Actinomycetes</taxon>
        <taxon>Kitasatosporales</taxon>
        <taxon>Streptomycetaceae</taxon>
        <taxon>Kitasatospora</taxon>
    </lineage>
</organism>
<accession>A0A9W6V0V3</accession>
<gene>
    <name evidence="2" type="ORF">Kpho02_05390</name>
</gene>
<proteinExistence type="predicted"/>
<sequence>MLDGTGEPGAGPDGAAGEAVGAAGQGARGPHEAARRAGGDLVVDAVAAVLAGVVGAAAADTAALRESAVDQGALRVGVAQGPDQTGGLPGEQLGDLVDVGMGGVGADPEAGRDLGGRVVLAQVHERNQGSRGGPQLASALPSRVTISIVTREGSACGRSSAAGKVTDEASRRNS</sequence>
<dbReference type="EMBL" id="BSSA01000001">
    <property type="protein sequence ID" value="GLW68240.1"/>
    <property type="molecule type" value="Genomic_DNA"/>
</dbReference>